<dbReference type="PANTHER" id="PTHR10974:SF39">
    <property type="entry name" value="E2F TRANSCRIPTION FACTOR CC-MB DOMAIN-CONTAINING PROTEIN"/>
    <property type="match status" value="1"/>
</dbReference>
<feature type="region of interest" description="Disordered" evidence="1">
    <location>
        <begin position="106"/>
        <end position="137"/>
    </location>
</feature>
<feature type="compositionally biased region" description="Basic and acidic residues" evidence="1">
    <location>
        <begin position="106"/>
        <end position="117"/>
    </location>
</feature>
<comment type="caution">
    <text evidence="3">The sequence shown here is derived from an EMBL/GenBank/DDBJ whole genome shotgun (WGS) entry which is preliminary data.</text>
</comment>
<keyword evidence="2" id="KW-1133">Transmembrane helix</keyword>
<dbReference type="Gene3D" id="3.40.720.10">
    <property type="entry name" value="Alkaline Phosphatase, subunit A"/>
    <property type="match status" value="1"/>
</dbReference>
<accession>A0A2B4SZZ3</accession>
<keyword evidence="2" id="KW-0812">Transmembrane</keyword>
<evidence type="ECO:0000313" key="3">
    <source>
        <dbReference type="EMBL" id="PFX33997.1"/>
    </source>
</evidence>
<name>A0A2B4SZZ3_STYPI</name>
<dbReference type="GO" id="GO:0005615">
    <property type="term" value="C:extracellular space"/>
    <property type="evidence" value="ECO:0007669"/>
    <property type="project" value="TreeGrafter"/>
</dbReference>
<protein>
    <submittedName>
        <fullName evidence="3">Uncharacterized protein</fullName>
    </submittedName>
</protein>
<keyword evidence="2" id="KW-0472">Membrane</keyword>
<dbReference type="Pfam" id="PF02995">
    <property type="entry name" value="DUF229"/>
    <property type="match status" value="2"/>
</dbReference>
<proteinExistence type="predicted"/>
<evidence type="ECO:0000256" key="2">
    <source>
        <dbReference type="SAM" id="Phobius"/>
    </source>
</evidence>
<keyword evidence="4" id="KW-1185">Reference proteome</keyword>
<sequence length="1212" mass="138281">MDFVKNSVRCLFTGIKRRRRKILVYVLTIVTLWHLYLACTGLILSSHIQVVREPETLIRANLKFSRLRERIFGNDPKNKLEAKPYEYPNYTDESVKLYSETLEHGDAASHGDNKQRFSDSNSERNTTSTENMKSSCKEFNLPDADKNSYGTCQPHQASLDACEFADSLFPYDSSLSLCKTNNAEICTLETDAHSGKIILNAKCSGQVCEEYVNKSEEENSLTYGAYIIDPDEGFLESIREFETVSELETQLPRIAYLTARKKLNFLFVKCFIMSRNESLVSQLIPVPLLVTIQEASEPRHRNNINVNIVLLDSVSRAHFYRSLPKTIETFRKLSGSRDKTPARVFDFELFQSVHGHTTQNEHALFTGQLLPSKEEDEQEPSDPVRADVMLGHFKRAGYQTMWQEDLCWTGIWGLMADLAAEDWEDLQIRLKENFIDSTGLTHSSCEVLGSFGLETPFNGPEGDQICFNGKLQHSYFLEYSIDMLNIIASSRRYRPLFSYTALNVGHDETGRRIQSLDSDLARFVSVMANNKNTLSIVLADHGNTYTQYTSDVLEGRFEMFHPSLFVIVPNKVAELLGPVAMAALEVNQRRLVTMFNLHHSLLPLARPLRGVVKPIGLFTAISPNLTCNDIELRTPNLCVCNGWDSPTTNDSSKISFAEFAVGELNEMLQAEFTEPINGKLQKHPMIRSCERLRPVRFQNVRERNSKSDGELITSFDIYFRSGDVVKQKEDIFHVEVKSKEMANQYSLQMELVNYDRLTLFGKYQACADQGAHLKLCICSRRTKKRLTELERVPWLEYSTILSNSPKARKVGDDQCLFLLKRNHSLGQSVAFEIANICNEKIFYLRISANFENMKLSRKVPFEVKVQPGSIKFLLSARIAVDFWSTFIEVDVDINEKGRRLVTMFNLHHSLLPLARPLRGVVKPIGLFTAISPNLTCNDIELRTPNLCVCNGWDSPTTNDSSKISFAEFAVGELNEMLQAEFTEPINGKLQKHPMIRSCERLRPVRFQNVRERNSKSDGELITSFDIYFRSGDVVKQKEDIFHVEVKSKEMANQYSLQMELVNYDRLTLFGKYQACADQGAHLKLCICSRRTKKRLTELESVPWLEYSTILSNSPKARKVGDDQCLFLLKRNHSLGQSVAFEIANICNEKIFYLRISANFENMKLSRKVPFEVKVQPGSIKFLLSARIAVDFWSTFIEVDVDINEKGVSYPPS</sequence>
<reference evidence="4" key="1">
    <citation type="journal article" date="2017" name="bioRxiv">
        <title>Comparative analysis of the genomes of Stylophora pistillata and Acropora digitifera provides evidence for extensive differences between species of corals.</title>
        <authorList>
            <person name="Voolstra C.R."/>
            <person name="Li Y."/>
            <person name="Liew Y.J."/>
            <person name="Baumgarten S."/>
            <person name="Zoccola D."/>
            <person name="Flot J.-F."/>
            <person name="Tambutte S."/>
            <person name="Allemand D."/>
            <person name="Aranda M."/>
        </authorList>
    </citation>
    <scope>NUCLEOTIDE SEQUENCE [LARGE SCALE GENOMIC DNA]</scope>
</reference>
<feature type="transmembrane region" description="Helical" evidence="2">
    <location>
        <begin position="22"/>
        <end position="44"/>
    </location>
</feature>
<dbReference type="InterPro" id="IPR004245">
    <property type="entry name" value="DUF229"/>
</dbReference>
<dbReference type="OrthoDB" id="5983664at2759"/>
<dbReference type="Proteomes" id="UP000225706">
    <property type="component" value="Unassembled WGS sequence"/>
</dbReference>
<gene>
    <name evidence="3" type="ORF">AWC38_SpisGene1073</name>
</gene>
<dbReference type="AlphaFoldDB" id="A0A2B4SZZ3"/>
<evidence type="ECO:0000313" key="4">
    <source>
        <dbReference type="Proteomes" id="UP000225706"/>
    </source>
</evidence>
<dbReference type="EMBL" id="LSMT01000007">
    <property type="protein sequence ID" value="PFX33997.1"/>
    <property type="molecule type" value="Genomic_DNA"/>
</dbReference>
<dbReference type="InterPro" id="IPR017850">
    <property type="entry name" value="Alkaline_phosphatase_core_sf"/>
</dbReference>
<organism evidence="3 4">
    <name type="scientific">Stylophora pistillata</name>
    <name type="common">Smooth cauliflower coral</name>
    <dbReference type="NCBI Taxonomy" id="50429"/>
    <lineage>
        <taxon>Eukaryota</taxon>
        <taxon>Metazoa</taxon>
        <taxon>Cnidaria</taxon>
        <taxon>Anthozoa</taxon>
        <taxon>Hexacorallia</taxon>
        <taxon>Scleractinia</taxon>
        <taxon>Astrocoeniina</taxon>
        <taxon>Pocilloporidae</taxon>
        <taxon>Stylophora</taxon>
    </lineage>
</organism>
<dbReference type="PANTHER" id="PTHR10974">
    <property type="entry name" value="FI08016P-RELATED"/>
    <property type="match status" value="1"/>
</dbReference>
<evidence type="ECO:0000256" key="1">
    <source>
        <dbReference type="SAM" id="MobiDB-lite"/>
    </source>
</evidence>
<feature type="compositionally biased region" description="Polar residues" evidence="1">
    <location>
        <begin position="118"/>
        <end position="134"/>
    </location>
</feature>